<reference evidence="2 3" key="1">
    <citation type="journal article" date="2015" name="Parasit. Vectors">
        <title>Draft genome of the scabies mite.</title>
        <authorList>
            <person name="Rider S.D.Jr."/>
            <person name="Morgan M.S."/>
            <person name="Arlian L.G."/>
        </authorList>
    </citation>
    <scope>NUCLEOTIDE SEQUENCE [LARGE SCALE GENOMIC DNA]</scope>
    <source>
        <strain evidence="2">Arlian Lab</strain>
    </source>
</reference>
<name>A0A132A9W5_SARSC</name>
<feature type="region of interest" description="Disordered" evidence="1">
    <location>
        <begin position="1"/>
        <end position="161"/>
    </location>
</feature>
<dbReference type="OrthoDB" id="6516711at2759"/>
<feature type="compositionally biased region" description="Low complexity" evidence="1">
    <location>
        <begin position="113"/>
        <end position="125"/>
    </location>
</feature>
<organism evidence="2 3">
    <name type="scientific">Sarcoptes scabiei</name>
    <name type="common">Itch mite</name>
    <name type="synonym">Acarus scabiei</name>
    <dbReference type="NCBI Taxonomy" id="52283"/>
    <lineage>
        <taxon>Eukaryota</taxon>
        <taxon>Metazoa</taxon>
        <taxon>Ecdysozoa</taxon>
        <taxon>Arthropoda</taxon>
        <taxon>Chelicerata</taxon>
        <taxon>Arachnida</taxon>
        <taxon>Acari</taxon>
        <taxon>Acariformes</taxon>
        <taxon>Sarcoptiformes</taxon>
        <taxon>Astigmata</taxon>
        <taxon>Psoroptidia</taxon>
        <taxon>Sarcoptoidea</taxon>
        <taxon>Sarcoptidae</taxon>
        <taxon>Sarcoptinae</taxon>
        <taxon>Sarcoptes</taxon>
    </lineage>
</organism>
<accession>A0A132A9W5</accession>
<dbReference type="AlphaFoldDB" id="A0A132A9W5"/>
<dbReference type="Proteomes" id="UP000616769">
    <property type="component" value="Unassembled WGS sequence"/>
</dbReference>
<comment type="caution">
    <text evidence="2">The sequence shown here is derived from an EMBL/GenBank/DDBJ whole genome shotgun (WGS) entry which is preliminary data.</text>
</comment>
<evidence type="ECO:0000313" key="3">
    <source>
        <dbReference type="Proteomes" id="UP000616769"/>
    </source>
</evidence>
<gene>
    <name evidence="2" type="ORF">QR98_0058670</name>
</gene>
<dbReference type="VEuPathDB" id="VectorBase:SSCA003370"/>
<evidence type="ECO:0000313" key="2">
    <source>
        <dbReference type="EMBL" id="KPM07375.1"/>
    </source>
</evidence>
<dbReference type="EMBL" id="JXLN01011542">
    <property type="protein sequence ID" value="KPM07375.1"/>
    <property type="molecule type" value="Genomic_DNA"/>
</dbReference>
<protein>
    <submittedName>
        <fullName evidence="2">Uncharacterized protein</fullName>
    </submittedName>
</protein>
<feature type="compositionally biased region" description="Pro residues" evidence="1">
    <location>
        <begin position="17"/>
        <end position="27"/>
    </location>
</feature>
<feature type="compositionally biased region" description="Low complexity" evidence="1">
    <location>
        <begin position="81"/>
        <end position="106"/>
    </location>
</feature>
<sequence length="161" mass="16816">MPAPAPSPMGYGGPAAAPAPMPAPAPNPMGYGGSSPSQMAYGPSASYGGAGPAGYGNPSPYGPMVMTNMEVSKTVHLNPDYGSGNQYGGSNPQGYYYPQPQQSSSNIPYIEAQSHSKSSSPSQSPLNYYPYDQASTPIAQYHPNPLPHQQDQQAKSSKDHH</sequence>
<proteinExistence type="predicted"/>
<evidence type="ECO:0000256" key="1">
    <source>
        <dbReference type="SAM" id="MobiDB-lite"/>
    </source>
</evidence>